<proteinExistence type="predicted"/>
<reference evidence="4" key="1">
    <citation type="submission" date="2015-10" db="EMBL/GenBank/DDBJ databases">
        <authorList>
            <person name="Ju K.-S."/>
            <person name="Doroghazi J.R."/>
            <person name="Metcalf W.W."/>
        </authorList>
    </citation>
    <scope>NUCLEOTIDE SEQUENCE [LARGE SCALE GENOMIC DNA]</scope>
    <source>
        <strain evidence="4">NRRL F-8817</strain>
    </source>
</reference>
<keyword evidence="2" id="KW-0732">Signal</keyword>
<dbReference type="EMBL" id="LLZJ01000121">
    <property type="protein sequence ID" value="KUL63223.1"/>
    <property type="molecule type" value="Genomic_DNA"/>
</dbReference>
<organism evidence="3 4">
    <name type="scientific">Streptomyces violaceusniger</name>
    <dbReference type="NCBI Taxonomy" id="68280"/>
    <lineage>
        <taxon>Bacteria</taxon>
        <taxon>Bacillati</taxon>
        <taxon>Actinomycetota</taxon>
        <taxon>Actinomycetes</taxon>
        <taxon>Kitasatosporales</taxon>
        <taxon>Streptomycetaceae</taxon>
        <taxon>Streptomyces</taxon>
        <taxon>Streptomyces violaceusniger group</taxon>
    </lineage>
</organism>
<evidence type="ECO:0000313" key="3">
    <source>
        <dbReference type="EMBL" id="KUL63223.1"/>
    </source>
</evidence>
<dbReference type="GO" id="GO:0008237">
    <property type="term" value="F:metallopeptidase activity"/>
    <property type="evidence" value="ECO:0007669"/>
    <property type="project" value="InterPro"/>
</dbReference>
<dbReference type="RefSeq" id="WP_059143604.1">
    <property type="nucleotide sequence ID" value="NZ_LLZJ01000121.1"/>
</dbReference>
<protein>
    <recommendedName>
        <fullName evidence="5">Peptidase M64, IgA</fullName>
    </recommendedName>
</protein>
<evidence type="ECO:0000256" key="1">
    <source>
        <dbReference type="SAM" id="MobiDB-lite"/>
    </source>
</evidence>
<dbReference type="InterPro" id="IPR019026">
    <property type="entry name" value="Peptidase_M64_IgA"/>
</dbReference>
<feature type="chain" id="PRO_5007057508" description="Peptidase M64, IgA" evidence="2">
    <location>
        <begin position="39"/>
        <end position="461"/>
    </location>
</feature>
<feature type="region of interest" description="Disordered" evidence="1">
    <location>
        <begin position="35"/>
        <end position="61"/>
    </location>
</feature>
<accession>A0A0X3X233</accession>
<dbReference type="AlphaFoldDB" id="A0A0X3X233"/>
<dbReference type="Proteomes" id="UP000053413">
    <property type="component" value="Unassembled WGS sequence"/>
</dbReference>
<feature type="compositionally biased region" description="Low complexity" evidence="1">
    <location>
        <begin position="35"/>
        <end position="60"/>
    </location>
</feature>
<evidence type="ECO:0000256" key="2">
    <source>
        <dbReference type="SAM" id="SignalP"/>
    </source>
</evidence>
<name>A0A0X3X233_STRVO</name>
<feature type="signal peptide" evidence="2">
    <location>
        <begin position="1"/>
        <end position="38"/>
    </location>
</feature>
<evidence type="ECO:0008006" key="5">
    <source>
        <dbReference type="Google" id="ProtNLM"/>
    </source>
</evidence>
<evidence type="ECO:0000313" key="4">
    <source>
        <dbReference type="Proteomes" id="UP000053413"/>
    </source>
</evidence>
<dbReference type="InterPro" id="IPR024079">
    <property type="entry name" value="MetalloPept_cat_dom_sf"/>
</dbReference>
<dbReference type="Pfam" id="PF09471">
    <property type="entry name" value="Peptidase_M64"/>
    <property type="match status" value="2"/>
</dbReference>
<gene>
    <name evidence="3" type="ORF">ADL28_11390</name>
</gene>
<dbReference type="Gene3D" id="3.40.390.10">
    <property type="entry name" value="Collagenase (Catalytic Domain)"/>
    <property type="match status" value="1"/>
</dbReference>
<dbReference type="OrthoDB" id="4523226at2"/>
<comment type="caution">
    <text evidence="3">The sequence shown here is derived from an EMBL/GenBank/DDBJ whole genome shotgun (WGS) entry which is preliminary data.</text>
</comment>
<sequence length="461" mass="48375">MRRRIRSRIRSRISLRTAAAAGGIVLAAAAAMTGPATASPGAAGPRAAAGSSGPADAASSQRALDVEYFTGPGAHPRHTEVPAATPERLARAARSLSAQETAADGEVASLIGNGTTADKLDVVFIGDGYTAGQQADFQADARSKWDQMSAVEPYASYKDLFNVWTVDAVSNQSGVSGDPSRDVVKDTALGSYFWCDDIERLLCVDTAKVESYAAKAPEADLVVVLGNSTKYGGAGYTLTSQVGYDGIATASSDHADSDQIAVHETGHSLGKLADEYFYPEYGTYTGAEPDEGNATKLTAGQMTAQQKKWYRWIGQTSPDGGTVGAYEGGRYYPKGINRPTDNSIMRTLGREFSLPGREAMIAGFNRHASVLSSRTATTTALKRSAGIQVSVPKSASLKWYVDGAEVTAANGKKSVTPATLGVPNDGATHTVTAKATDGTNAVKDPALRKLLTDSRTWKVTN</sequence>